<reference evidence="1 2" key="1">
    <citation type="submission" date="2023-11" db="EMBL/GenBank/DDBJ databases">
        <title>Halocaridina rubra genome assembly.</title>
        <authorList>
            <person name="Smith C."/>
        </authorList>
    </citation>
    <scope>NUCLEOTIDE SEQUENCE [LARGE SCALE GENOMIC DNA]</scope>
    <source>
        <strain evidence="1">EP-1</strain>
        <tissue evidence="1">Whole</tissue>
    </source>
</reference>
<comment type="caution">
    <text evidence="1">The sequence shown here is derived from an EMBL/GenBank/DDBJ whole genome shotgun (WGS) entry which is preliminary data.</text>
</comment>
<dbReference type="AlphaFoldDB" id="A0AAN8XLV8"/>
<accession>A0AAN8XLV8</accession>
<sequence length="127" mass="14383">MFADDAKIVKKVKNENNGRELQEDLNNLHEWSEKKYYKHKGQLQLDVGAFANALEFACDIKSEIVGKPSPQFFGAALQDMGITADKRIFTKHEDGYVFKLLVLNILLILDTDCQHNSNASKVQNSII</sequence>
<dbReference type="InterPro" id="IPR036412">
    <property type="entry name" value="HAD-like_sf"/>
</dbReference>
<dbReference type="Proteomes" id="UP001381693">
    <property type="component" value="Unassembled WGS sequence"/>
</dbReference>
<name>A0AAN8XLV8_HALRR</name>
<keyword evidence="2" id="KW-1185">Reference proteome</keyword>
<dbReference type="SUPFAM" id="SSF56784">
    <property type="entry name" value="HAD-like"/>
    <property type="match status" value="1"/>
</dbReference>
<gene>
    <name evidence="1" type="ORF">SK128_017368</name>
</gene>
<dbReference type="InterPro" id="IPR023214">
    <property type="entry name" value="HAD_sf"/>
</dbReference>
<protein>
    <submittedName>
        <fullName evidence="1">Uncharacterized protein</fullName>
    </submittedName>
</protein>
<evidence type="ECO:0000313" key="2">
    <source>
        <dbReference type="Proteomes" id="UP001381693"/>
    </source>
</evidence>
<dbReference type="Gene3D" id="3.40.50.1000">
    <property type="entry name" value="HAD superfamily/HAD-like"/>
    <property type="match status" value="2"/>
</dbReference>
<evidence type="ECO:0000313" key="1">
    <source>
        <dbReference type="EMBL" id="KAK7081839.1"/>
    </source>
</evidence>
<proteinExistence type="predicted"/>
<organism evidence="1 2">
    <name type="scientific">Halocaridina rubra</name>
    <name type="common">Hawaiian red shrimp</name>
    <dbReference type="NCBI Taxonomy" id="373956"/>
    <lineage>
        <taxon>Eukaryota</taxon>
        <taxon>Metazoa</taxon>
        <taxon>Ecdysozoa</taxon>
        <taxon>Arthropoda</taxon>
        <taxon>Crustacea</taxon>
        <taxon>Multicrustacea</taxon>
        <taxon>Malacostraca</taxon>
        <taxon>Eumalacostraca</taxon>
        <taxon>Eucarida</taxon>
        <taxon>Decapoda</taxon>
        <taxon>Pleocyemata</taxon>
        <taxon>Caridea</taxon>
        <taxon>Atyoidea</taxon>
        <taxon>Atyidae</taxon>
        <taxon>Halocaridina</taxon>
    </lineage>
</organism>
<dbReference type="EMBL" id="JAXCGZ010004402">
    <property type="protein sequence ID" value="KAK7081839.1"/>
    <property type="molecule type" value="Genomic_DNA"/>
</dbReference>